<feature type="transmembrane region" description="Helical" evidence="7">
    <location>
        <begin position="98"/>
        <end position="117"/>
    </location>
</feature>
<reference evidence="9 10" key="1">
    <citation type="submission" date="2016-10" db="EMBL/GenBank/DDBJ databases">
        <authorList>
            <person name="de Groot N.N."/>
        </authorList>
    </citation>
    <scope>NUCLEOTIDE SEQUENCE [LARGE SCALE GENOMIC DNA]</scope>
    <source>
        <strain evidence="9 10">DSM 17890</strain>
    </source>
</reference>
<keyword evidence="8" id="KW-0732">Signal</keyword>
<evidence type="ECO:0000256" key="4">
    <source>
        <dbReference type="ARBA" id="ARBA00022692"/>
    </source>
</evidence>
<keyword evidence="5 7" id="KW-1133">Transmembrane helix</keyword>
<dbReference type="AlphaFoldDB" id="A0A1H2X1J2"/>
<evidence type="ECO:0000256" key="7">
    <source>
        <dbReference type="SAM" id="Phobius"/>
    </source>
</evidence>
<name>A0A1H2X1J2_9RHOB</name>
<accession>A0A1H2X1J2</accession>
<feature type="transmembrane region" description="Helical" evidence="7">
    <location>
        <begin position="214"/>
        <end position="236"/>
    </location>
</feature>
<keyword evidence="9" id="KW-0966">Cell projection</keyword>
<feature type="transmembrane region" description="Helical" evidence="7">
    <location>
        <begin position="248"/>
        <end position="269"/>
    </location>
</feature>
<keyword evidence="4 7" id="KW-0812">Transmembrane</keyword>
<dbReference type="GO" id="GO:0005886">
    <property type="term" value="C:plasma membrane"/>
    <property type="evidence" value="ECO:0007669"/>
    <property type="project" value="UniProtKB-SubCell"/>
</dbReference>
<dbReference type="PANTHER" id="PTHR30587:SF0">
    <property type="entry name" value="FLAGELLAR BIOSYNTHETIC PROTEIN FLIP"/>
    <property type="match status" value="1"/>
</dbReference>
<feature type="signal peptide" evidence="8">
    <location>
        <begin position="1"/>
        <end position="36"/>
    </location>
</feature>
<evidence type="ECO:0000256" key="3">
    <source>
        <dbReference type="ARBA" id="ARBA00022475"/>
    </source>
</evidence>
<evidence type="ECO:0000256" key="8">
    <source>
        <dbReference type="SAM" id="SignalP"/>
    </source>
</evidence>
<dbReference type="RefSeq" id="WP_425426086.1">
    <property type="nucleotide sequence ID" value="NZ_FNMZ01000002.1"/>
</dbReference>
<sequence length="274" mass="28333">MRPSAWAGLRRRAAPIAVTLSLAALALAWGAGPAVAQEVAIDLGGDGSLTLRAVQLFAVVTVLSLAPAIAVTVTCFPFMVTVLSILRAAIGLQQSPPNMLIVSLALFLSWFVMAPVIDAAWTTGVEPLLAEDITVEQAAPRILAPFRAFMAARVDPDALSALAEAVPAAALGPAAAPIDGAPAPDPRAMTPADAPSSLLVPAFLLSEVQRAFEIGFLIYLPFLLIDLVVASVLMSMGMMMVPPAVVSLPFKLAFFVAADGWPLLAGALVRGYGA</sequence>
<dbReference type="EMBL" id="FNMZ01000002">
    <property type="protein sequence ID" value="SDW86763.1"/>
    <property type="molecule type" value="Genomic_DNA"/>
</dbReference>
<dbReference type="Proteomes" id="UP000199118">
    <property type="component" value="Unassembled WGS sequence"/>
</dbReference>
<organism evidence="9 10">
    <name type="scientific">Albimonas donghaensis</name>
    <dbReference type="NCBI Taxonomy" id="356660"/>
    <lineage>
        <taxon>Bacteria</taxon>
        <taxon>Pseudomonadati</taxon>
        <taxon>Pseudomonadota</taxon>
        <taxon>Alphaproteobacteria</taxon>
        <taxon>Rhodobacterales</taxon>
        <taxon>Paracoccaceae</taxon>
        <taxon>Albimonas</taxon>
    </lineage>
</organism>
<evidence type="ECO:0000256" key="2">
    <source>
        <dbReference type="ARBA" id="ARBA00006257"/>
    </source>
</evidence>
<keyword evidence="6 7" id="KW-0472">Membrane</keyword>
<evidence type="ECO:0000256" key="6">
    <source>
        <dbReference type="ARBA" id="ARBA00023136"/>
    </source>
</evidence>
<proteinExistence type="inferred from homology"/>
<keyword evidence="3" id="KW-1003">Cell membrane</keyword>
<feature type="transmembrane region" description="Helical" evidence="7">
    <location>
        <begin position="60"/>
        <end position="86"/>
    </location>
</feature>
<evidence type="ECO:0000256" key="5">
    <source>
        <dbReference type="ARBA" id="ARBA00022989"/>
    </source>
</evidence>
<dbReference type="PRINTS" id="PR01302">
    <property type="entry name" value="TYPE3IMPPROT"/>
</dbReference>
<evidence type="ECO:0000313" key="10">
    <source>
        <dbReference type="Proteomes" id="UP000199118"/>
    </source>
</evidence>
<dbReference type="STRING" id="356660.SAMN05444336_102575"/>
<feature type="chain" id="PRO_5011638851" evidence="8">
    <location>
        <begin position="37"/>
        <end position="274"/>
    </location>
</feature>
<gene>
    <name evidence="9" type="ORF">SAMN05444336_102575</name>
</gene>
<keyword evidence="9" id="KW-0282">Flagellum</keyword>
<dbReference type="GO" id="GO:0009306">
    <property type="term" value="P:protein secretion"/>
    <property type="evidence" value="ECO:0007669"/>
    <property type="project" value="InterPro"/>
</dbReference>
<dbReference type="Pfam" id="PF00813">
    <property type="entry name" value="FliP"/>
    <property type="match status" value="1"/>
</dbReference>
<dbReference type="PANTHER" id="PTHR30587">
    <property type="entry name" value="FLAGELLAR BIOSYNTHETIC PROTEIN FLIP"/>
    <property type="match status" value="1"/>
</dbReference>
<dbReference type="InterPro" id="IPR005838">
    <property type="entry name" value="T3SS_IM_P"/>
</dbReference>
<evidence type="ECO:0000256" key="1">
    <source>
        <dbReference type="ARBA" id="ARBA00004651"/>
    </source>
</evidence>
<protein>
    <submittedName>
        <fullName evidence="9">Flagellar biosynthetic protein FliP</fullName>
    </submittedName>
</protein>
<comment type="subcellular location">
    <subcellularLocation>
        <location evidence="1">Cell membrane</location>
        <topology evidence="1">Multi-pass membrane protein</topology>
    </subcellularLocation>
</comment>
<evidence type="ECO:0000313" key="9">
    <source>
        <dbReference type="EMBL" id="SDW86763.1"/>
    </source>
</evidence>
<keyword evidence="9" id="KW-0969">Cilium</keyword>
<comment type="similarity">
    <text evidence="2">Belongs to the FliP/MopC/SpaP family.</text>
</comment>
<keyword evidence="10" id="KW-1185">Reference proteome</keyword>